<evidence type="ECO:0000256" key="1">
    <source>
        <dbReference type="ARBA" id="ARBA00010643"/>
    </source>
</evidence>
<comment type="similarity">
    <text evidence="1">Belongs to the complex I 24 kDa subunit family.</text>
</comment>
<dbReference type="PROSITE" id="PS01099">
    <property type="entry name" value="COMPLEX1_24K"/>
    <property type="match status" value="1"/>
</dbReference>
<dbReference type="CDD" id="cd03064">
    <property type="entry name" value="TRX_Fd_NuoE"/>
    <property type="match status" value="1"/>
</dbReference>
<gene>
    <name evidence="7" type="ORF">MNBD_CHLOROFLEXI01-2127</name>
</gene>
<keyword evidence="7" id="KW-0560">Oxidoreductase</keyword>
<evidence type="ECO:0000256" key="2">
    <source>
        <dbReference type="ARBA" id="ARBA00022714"/>
    </source>
</evidence>
<keyword evidence="2" id="KW-0001">2Fe-2S</keyword>
<dbReference type="InterPro" id="IPR041921">
    <property type="entry name" value="NuoE_N"/>
</dbReference>
<accession>A0A3B0UKB8</accession>
<dbReference type="PIRSF" id="PIRSF000216">
    <property type="entry name" value="NADH_DH_24kDa"/>
    <property type="match status" value="1"/>
</dbReference>
<dbReference type="Pfam" id="PF01257">
    <property type="entry name" value="2Fe-2S_thioredx"/>
    <property type="match status" value="1"/>
</dbReference>
<comment type="cofactor">
    <cofactor evidence="6">
        <name>[2Fe-2S] cluster</name>
        <dbReference type="ChEBI" id="CHEBI:190135"/>
    </cofactor>
</comment>
<dbReference type="Gene3D" id="1.10.10.1590">
    <property type="entry name" value="NADH-quinone oxidoreductase subunit E"/>
    <property type="match status" value="1"/>
</dbReference>
<name>A0A3B0UKB8_9ZZZZ</name>
<dbReference type="InterPro" id="IPR042128">
    <property type="entry name" value="NuoE_dom"/>
</dbReference>
<evidence type="ECO:0000256" key="6">
    <source>
        <dbReference type="ARBA" id="ARBA00034078"/>
    </source>
</evidence>
<sequence>MLLVEKYPEEVKGILARFSRNRKSAVLPLMHLAQEAYGFTSRDAMREVAGILDLDPTHVLSLAGFYTLYYEEPVGKYVLEICNDLACALRGADEFVEMACRKLDIPVEGTTNDGMFTLKTVMCLAACDRAPMLQSNLKFEEYLDEEKFDKLISRLRAEAAAEKPEPSIVEQISAFAK</sequence>
<keyword evidence="4" id="KW-0408">Iron</keyword>
<dbReference type="EC" id="1.6.5.3" evidence="7"/>
<keyword evidence="3" id="KW-0479">Metal-binding</keyword>
<dbReference type="InterPro" id="IPR036249">
    <property type="entry name" value="Thioredoxin-like_sf"/>
</dbReference>
<evidence type="ECO:0000256" key="3">
    <source>
        <dbReference type="ARBA" id="ARBA00022723"/>
    </source>
</evidence>
<dbReference type="GO" id="GO:0003954">
    <property type="term" value="F:NADH dehydrogenase activity"/>
    <property type="evidence" value="ECO:0007669"/>
    <property type="project" value="TreeGrafter"/>
</dbReference>
<dbReference type="EMBL" id="UOEU01000252">
    <property type="protein sequence ID" value="VAW31581.1"/>
    <property type="molecule type" value="Genomic_DNA"/>
</dbReference>
<protein>
    <submittedName>
        <fullName evidence="7">NADH-ubiquinone oxidoreductase chain E</fullName>
        <ecNumber evidence="7">1.6.5.3</ecNumber>
    </submittedName>
</protein>
<keyword evidence="7" id="KW-0830">Ubiquinone</keyword>
<dbReference type="PANTHER" id="PTHR10371">
    <property type="entry name" value="NADH DEHYDROGENASE UBIQUINONE FLAVOPROTEIN 2, MITOCHONDRIAL"/>
    <property type="match status" value="1"/>
</dbReference>
<evidence type="ECO:0000313" key="7">
    <source>
        <dbReference type="EMBL" id="VAW31581.1"/>
    </source>
</evidence>
<dbReference type="InterPro" id="IPR002023">
    <property type="entry name" value="NuoE-like"/>
</dbReference>
<evidence type="ECO:0000256" key="5">
    <source>
        <dbReference type="ARBA" id="ARBA00023014"/>
    </source>
</evidence>
<keyword evidence="5" id="KW-0411">Iron-sulfur</keyword>
<dbReference type="Gene3D" id="3.40.30.10">
    <property type="entry name" value="Glutaredoxin"/>
    <property type="match status" value="1"/>
</dbReference>
<dbReference type="GO" id="GO:0051537">
    <property type="term" value="F:2 iron, 2 sulfur cluster binding"/>
    <property type="evidence" value="ECO:0007669"/>
    <property type="project" value="UniProtKB-KW"/>
</dbReference>
<evidence type="ECO:0000256" key="4">
    <source>
        <dbReference type="ARBA" id="ARBA00023004"/>
    </source>
</evidence>
<dbReference type="GO" id="GO:0046872">
    <property type="term" value="F:metal ion binding"/>
    <property type="evidence" value="ECO:0007669"/>
    <property type="project" value="UniProtKB-KW"/>
</dbReference>
<dbReference type="SUPFAM" id="SSF52833">
    <property type="entry name" value="Thioredoxin-like"/>
    <property type="match status" value="1"/>
</dbReference>
<reference evidence="7" key="1">
    <citation type="submission" date="2018-06" db="EMBL/GenBank/DDBJ databases">
        <authorList>
            <person name="Zhirakovskaya E."/>
        </authorList>
    </citation>
    <scope>NUCLEOTIDE SEQUENCE</scope>
</reference>
<dbReference type="AlphaFoldDB" id="A0A3B0UKB8"/>
<proteinExistence type="inferred from homology"/>
<dbReference type="PANTHER" id="PTHR10371:SF3">
    <property type="entry name" value="NADH DEHYDROGENASE [UBIQUINONE] FLAVOPROTEIN 2, MITOCHONDRIAL"/>
    <property type="match status" value="1"/>
</dbReference>
<organism evidence="7">
    <name type="scientific">hydrothermal vent metagenome</name>
    <dbReference type="NCBI Taxonomy" id="652676"/>
    <lineage>
        <taxon>unclassified sequences</taxon>
        <taxon>metagenomes</taxon>
        <taxon>ecological metagenomes</taxon>
    </lineage>
</organism>